<dbReference type="VEuPathDB" id="FungiDB:VP01_592g1"/>
<dbReference type="AlphaFoldDB" id="A0A0L6UJT0"/>
<evidence type="ECO:0000313" key="2">
    <source>
        <dbReference type="Proteomes" id="UP000037035"/>
    </source>
</evidence>
<reference evidence="1 2" key="1">
    <citation type="submission" date="2015-08" db="EMBL/GenBank/DDBJ databases">
        <title>Next Generation Sequencing and Analysis of the Genome of Puccinia sorghi L Schw, the Causal Agent of Maize Common Rust.</title>
        <authorList>
            <person name="Rochi L."/>
            <person name="Burguener G."/>
            <person name="Darino M."/>
            <person name="Turjanski A."/>
            <person name="Kreff E."/>
            <person name="Dieguez M.J."/>
            <person name="Sacco F."/>
        </authorList>
    </citation>
    <scope>NUCLEOTIDE SEQUENCE [LARGE SCALE GENOMIC DNA]</scope>
    <source>
        <strain evidence="1 2">RO10H11247</strain>
    </source>
</reference>
<protein>
    <submittedName>
        <fullName evidence="1">Uncharacterized protein</fullName>
    </submittedName>
</protein>
<organism evidence="1 2">
    <name type="scientific">Puccinia sorghi</name>
    <dbReference type="NCBI Taxonomy" id="27349"/>
    <lineage>
        <taxon>Eukaryota</taxon>
        <taxon>Fungi</taxon>
        <taxon>Dikarya</taxon>
        <taxon>Basidiomycota</taxon>
        <taxon>Pucciniomycotina</taxon>
        <taxon>Pucciniomycetes</taxon>
        <taxon>Pucciniales</taxon>
        <taxon>Pucciniaceae</taxon>
        <taxon>Puccinia</taxon>
    </lineage>
</organism>
<sequence length="176" mass="19553">MAALRINLFQCDCESLNCTVDENNNTQETTNQVEHGNLHILPPFLGWCKCDGEFTSAGPLIWDGIKTGTPPIDWSVYLLQSPSRPEFNKPSNYLLCDVALFDEWVDLATSLGKDNVDCVLKLQMEDHDTLEKQESATVEHLPVYIDPGHPNQYILLTVGVIQAWAQALVSPASSAH</sequence>
<keyword evidence="2" id="KW-1185">Reference proteome</keyword>
<proteinExistence type="predicted"/>
<comment type="caution">
    <text evidence="1">The sequence shown here is derived from an EMBL/GenBank/DDBJ whole genome shotgun (WGS) entry which is preliminary data.</text>
</comment>
<name>A0A0L6UJT0_9BASI</name>
<dbReference type="Proteomes" id="UP000037035">
    <property type="component" value="Unassembled WGS sequence"/>
</dbReference>
<gene>
    <name evidence="1" type="ORF">VP01_592g1</name>
</gene>
<evidence type="ECO:0000313" key="1">
    <source>
        <dbReference type="EMBL" id="KNZ48060.1"/>
    </source>
</evidence>
<accession>A0A0L6UJT0</accession>
<dbReference type="OrthoDB" id="10626065at2759"/>
<dbReference type="EMBL" id="LAVV01011196">
    <property type="protein sequence ID" value="KNZ48060.1"/>
    <property type="molecule type" value="Genomic_DNA"/>
</dbReference>